<organism evidence="1 2">
    <name type="scientific">Collinsella aerofaciens (strain ATCC 25986 / DSM 3979 / JCM 10188 / KCTC 3647 / NCTC 11838 / VPI 1003)</name>
    <dbReference type="NCBI Taxonomy" id="411903"/>
    <lineage>
        <taxon>Bacteria</taxon>
        <taxon>Bacillati</taxon>
        <taxon>Actinomycetota</taxon>
        <taxon>Coriobacteriia</taxon>
        <taxon>Coriobacteriales</taxon>
        <taxon>Coriobacteriaceae</taxon>
        <taxon>Collinsella</taxon>
    </lineage>
</organism>
<reference evidence="1 2" key="1">
    <citation type="submission" date="2007-01" db="EMBL/GenBank/DDBJ databases">
        <title>Draft genome sequence of Collinsella aerofaciens (ATCC 25986).</title>
        <authorList>
            <person name="Sudarsanam P."/>
            <person name="Ley R."/>
            <person name="Guruge J."/>
            <person name="Turnbaugh P.J."/>
            <person name="Mahowald M."/>
            <person name="Liep D."/>
            <person name="Gordon J."/>
        </authorList>
    </citation>
    <scope>NUCLEOTIDE SEQUENCE [LARGE SCALE GENOMIC DNA]</scope>
    <source>
        <strain evidence="2">ATCC 25986 / DSM 3979 / JCM 10188 / KCTC 3647 / NCTC 11838 / VPI 1003</strain>
    </source>
</reference>
<accession>A4E8T0</accession>
<proteinExistence type="predicted"/>
<protein>
    <submittedName>
        <fullName evidence="1">Uncharacterized protein</fullName>
    </submittedName>
</protein>
<evidence type="ECO:0000313" key="1">
    <source>
        <dbReference type="EMBL" id="EBA40296.1"/>
    </source>
</evidence>
<dbReference type="AlphaFoldDB" id="A4E8T0"/>
<reference evidence="1 2" key="2">
    <citation type="submission" date="2007-04" db="EMBL/GenBank/DDBJ databases">
        <authorList>
            <person name="Fulton L."/>
            <person name="Clifton S."/>
            <person name="Fulton B."/>
            <person name="Xu J."/>
            <person name="Minx P."/>
            <person name="Mardis E.R."/>
            <person name="Wilson R.K."/>
        </authorList>
    </citation>
    <scope>NUCLEOTIDE SEQUENCE [LARGE SCALE GENOMIC DNA]</scope>
    <source>
        <strain evidence="2">ATCC 25986 / DSM 3979 / JCM 10188 / KCTC 3647 / NCTC 11838 / VPI 1003</strain>
    </source>
</reference>
<gene>
    <name evidence="1" type="ORF">COLAER_00821</name>
</gene>
<comment type="caution">
    <text evidence="1">The sequence shown here is derived from an EMBL/GenBank/DDBJ whole genome shotgun (WGS) entry which is preliminary data.</text>
</comment>
<evidence type="ECO:0000313" key="2">
    <source>
        <dbReference type="Proteomes" id="UP000002979"/>
    </source>
</evidence>
<sequence length="30" mass="3082">MMRSAAHTAVSHKGCIADLSDNAALVINPS</sequence>
<name>A4E8T0_COLAA</name>
<dbReference type="Proteomes" id="UP000002979">
    <property type="component" value="Unassembled WGS sequence"/>
</dbReference>
<dbReference type="EMBL" id="AAVN02000002">
    <property type="protein sequence ID" value="EBA40296.1"/>
    <property type="molecule type" value="Genomic_DNA"/>
</dbReference>